<reference evidence="10" key="1">
    <citation type="submission" date="2018-10" db="EMBL/GenBank/DDBJ databases">
        <title>Population genomic analysis revealed the cold adaptation of white poplar.</title>
        <authorList>
            <person name="Liu Y.-J."/>
        </authorList>
    </citation>
    <scope>NUCLEOTIDE SEQUENCE [LARGE SCALE GENOMIC DNA]</scope>
    <source>
        <strain evidence="10">PAL-ZL1</strain>
    </source>
</reference>
<dbReference type="GO" id="GO:0003677">
    <property type="term" value="F:DNA binding"/>
    <property type="evidence" value="ECO:0007669"/>
    <property type="project" value="UniProtKB-KW"/>
</dbReference>
<evidence type="ECO:0000256" key="6">
    <source>
        <dbReference type="ARBA" id="ARBA00023242"/>
    </source>
</evidence>
<dbReference type="PROSITE" id="PS51294">
    <property type="entry name" value="HTH_MYB"/>
    <property type="match status" value="2"/>
</dbReference>
<feature type="compositionally biased region" description="Polar residues" evidence="7">
    <location>
        <begin position="149"/>
        <end position="159"/>
    </location>
</feature>
<proteinExistence type="predicted"/>
<evidence type="ECO:0000256" key="1">
    <source>
        <dbReference type="ARBA" id="ARBA00004123"/>
    </source>
</evidence>
<dbReference type="InterPro" id="IPR017930">
    <property type="entry name" value="Myb_dom"/>
</dbReference>
<dbReference type="PANTHER" id="PTHR10641">
    <property type="entry name" value="MYB FAMILY TRANSCRIPTION FACTOR"/>
    <property type="match status" value="1"/>
</dbReference>
<dbReference type="InterPro" id="IPR015495">
    <property type="entry name" value="Myb_TF_plants"/>
</dbReference>
<dbReference type="FunFam" id="1.10.10.60:FF:000015">
    <property type="entry name" value="Transcription factor RAX3"/>
    <property type="match status" value="1"/>
</dbReference>
<dbReference type="Gene3D" id="1.10.10.60">
    <property type="entry name" value="Homeodomain-like"/>
    <property type="match status" value="2"/>
</dbReference>
<comment type="caution">
    <text evidence="10">The sequence shown here is derived from an EMBL/GenBank/DDBJ whole genome shotgun (WGS) entry which is preliminary data.</text>
</comment>
<organism evidence="10">
    <name type="scientific">Populus alba</name>
    <name type="common">White poplar</name>
    <dbReference type="NCBI Taxonomy" id="43335"/>
    <lineage>
        <taxon>Eukaryota</taxon>
        <taxon>Viridiplantae</taxon>
        <taxon>Streptophyta</taxon>
        <taxon>Embryophyta</taxon>
        <taxon>Tracheophyta</taxon>
        <taxon>Spermatophyta</taxon>
        <taxon>Magnoliopsida</taxon>
        <taxon>eudicotyledons</taxon>
        <taxon>Gunneridae</taxon>
        <taxon>Pentapetalae</taxon>
        <taxon>rosids</taxon>
        <taxon>fabids</taxon>
        <taxon>Malpighiales</taxon>
        <taxon>Salicaceae</taxon>
        <taxon>Saliceae</taxon>
        <taxon>Populus</taxon>
    </lineage>
</organism>
<dbReference type="GO" id="GO:0005634">
    <property type="term" value="C:nucleus"/>
    <property type="evidence" value="ECO:0007669"/>
    <property type="project" value="UniProtKB-SubCell"/>
</dbReference>
<keyword evidence="3" id="KW-0805">Transcription regulation</keyword>
<dbReference type="EMBL" id="RCHU01000057">
    <property type="protein sequence ID" value="TKS16616.1"/>
    <property type="molecule type" value="Genomic_DNA"/>
</dbReference>
<evidence type="ECO:0008006" key="11">
    <source>
        <dbReference type="Google" id="ProtNLM"/>
    </source>
</evidence>
<protein>
    <recommendedName>
        <fullName evidence="11">Myb-related protein Myb4-like</fullName>
    </recommendedName>
</protein>
<keyword evidence="2" id="KW-0677">Repeat</keyword>
<dbReference type="PANTHER" id="PTHR10641:SF1418">
    <property type="entry name" value="MYB-RELATED TRANSCRIPTION FACTOR"/>
    <property type="match status" value="1"/>
</dbReference>
<evidence type="ECO:0000256" key="4">
    <source>
        <dbReference type="ARBA" id="ARBA00023125"/>
    </source>
</evidence>
<dbReference type="AlphaFoldDB" id="A0A4V6ABX2"/>
<accession>A0A4V6ABX2</accession>
<keyword evidence="4" id="KW-0238">DNA-binding</keyword>
<evidence type="ECO:0000256" key="7">
    <source>
        <dbReference type="SAM" id="MobiDB-lite"/>
    </source>
</evidence>
<evidence type="ECO:0000256" key="2">
    <source>
        <dbReference type="ARBA" id="ARBA00022737"/>
    </source>
</evidence>
<evidence type="ECO:0000259" key="8">
    <source>
        <dbReference type="PROSITE" id="PS50090"/>
    </source>
</evidence>
<dbReference type="InterPro" id="IPR009057">
    <property type="entry name" value="Homeodomain-like_sf"/>
</dbReference>
<gene>
    <name evidence="10" type="ORF">D5086_0000021460</name>
</gene>
<evidence type="ECO:0000259" key="9">
    <source>
        <dbReference type="PROSITE" id="PS51294"/>
    </source>
</evidence>
<evidence type="ECO:0000313" key="10">
    <source>
        <dbReference type="EMBL" id="TKS16616.1"/>
    </source>
</evidence>
<dbReference type="PROSITE" id="PS50090">
    <property type="entry name" value="MYB_LIKE"/>
    <property type="match status" value="2"/>
</dbReference>
<dbReference type="CDD" id="cd00167">
    <property type="entry name" value="SANT"/>
    <property type="match status" value="2"/>
</dbReference>
<feature type="region of interest" description="Disordered" evidence="7">
    <location>
        <begin position="110"/>
        <end position="171"/>
    </location>
</feature>
<name>A0A4V6ABX2_POPAL</name>
<dbReference type="SMART" id="SM00717">
    <property type="entry name" value="SANT"/>
    <property type="match status" value="2"/>
</dbReference>
<feature type="domain" description="Myb-like" evidence="8">
    <location>
        <begin position="62"/>
        <end position="112"/>
    </location>
</feature>
<keyword evidence="6" id="KW-0539">Nucleus</keyword>
<evidence type="ECO:0000256" key="3">
    <source>
        <dbReference type="ARBA" id="ARBA00023015"/>
    </source>
</evidence>
<sequence>MVRTPCCDKTGLKKGAWTPEEDRKLMAYVTRYGCWNWRQLPKFAGLQRCGKSCRLRWLNYLRPNIKRGNYSKEEEETIISLHETLGNRWSIISRKLPGRTDNEIKNHWHTNLSKRVKQNQPVPSEVMNKEQSSESSQSEVIQTKKSETDSVSVNTPSESVHQEKNVENFPSSQEISCSEFSSMSNDSVSGMNSVAEDSFSSMEIFQDSGSDFWNQPFFVDNNYNQDAYESLFLTEELGYMSFYASNYDDDGTNWIQQVMQELEGSN</sequence>
<comment type="subcellular location">
    <subcellularLocation>
        <location evidence="1">Nucleus</location>
    </subcellularLocation>
</comment>
<evidence type="ECO:0000256" key="5">
    <source>
        <dbReference type="ARBA" id="ARBA00023163"/>
    </source>
</evidence>
<dbReference type="InterPro" id="IPR001005">
    <property type="entry name" value="SANT/Myb"/>
</dbReference>
<keyword evidence="5" id="KW-0804">Transcription</keyword>
<dbReference type="SUPFAM" id="SSF46689">
    <property type="entry name" value="Homeodomain-like"/>
    <property type="match status" value="1"/>
</dbReference>
<feature type="domain" description="Myb-like" evidence="8">
    <location>
        <begin position="9"/>
        <end position="61"/>
    </location>
</feature>
<feature type="domain" description="HTH myb-type" evidence="9">
    <location>
        <begin position="62"/>
        <end position="116"/>
    </location>
</feature>
<feature type="domain" description="HTH myb-type" evidence="9">
    <location>
        <begin position="9"/>
        <end position="61"/>
    </location>
</feature>
<dbReference type="Pfam" id="PF00249">
    <property type="entry name" value="Myb_DNA-binding"/>
    <property type="match status" value="2"/>
</dbReference>